<dbReference type="InterPro" id="IPR028427">
    <property type="entry name" value="Met_Sox_Rdtase_MsrB"/>
</dbReference>
<dbReference type="SUPFAM" id="SSF55068">
    <property type="entry name" value="Peptide methionine sulfoxide reductase"/>
    <property type="match status" value="1"/>
</dbReference>
<dbReference type="Pfam" id="PF01641">
    <property type="entry name" value="SelR"/>
    <property type="match status" value="1"/>
</dbReference>
<dbReference type="PROSITE" id="PS51257">
    <property type="entry name" value="PROKAR_LIPOPROTEIN"/>
    <property type="match status" value="1"/>
</dbReference>
<sequence>MKRLMSAGALLLLLFTAACGQRMGVEGSASAASDAPVTTAGASAEGSAGPTTTRSPNPNDKVDYSNSKLDTIYLAGGCFWGIEAYVERIYGVQDVTVGYANGTGADPTYEDVVRGDRGFAETAEVKYDPARLPLTDLLTDFFKVINPTSVNKQGNDAGINYRTGVYYTQSSDLPVINAVVAKEQAKYTKKIVTEVLPLENYYLAEDYHQDYLEKNPDGYCHVDLSILDTLDKTVKVDPSKYSRPSNEELKKTLTDIQYKVAVLNDTETAYSNEYWNTFDPGIYVDVATGEPLFSSRDKYDAGCGWPSFTKPIDPAVVTNHEDTSYNMVRTEVRSRVGDIHLGHVFDDGPKEAGGKRYCIDSASIRFVPLADMEKDGYGDLRAAVE</sequence>
<evidence type="ECO:0000256" key="8">
    <source>
        <dbReference type="ARBA" id="ARBA00048782"/>
    </source>
</evidence>
<keyword evidence="4" id="KW-0511">Multifunctional enzyme</keyword>
<comment type="caution">
    <text evidence="13">The sequence shown here is derived from an EMBL/GenBank/DDBJ whole genome shotgun (WGS) entry which is preliminary data.</text>
</comment>
<reference evidence="13 14" key="1">
    <citation type="submission" date="2020-01" db="EMBL/GenBank/DDBJ databases">
        <title>Paenibacillus soybeanensis sp. nov. isolated from the nodules of soybean (Glycine max(L.) Merr).</title>
        <authorList>
            <person name="Wang H."/>
        </authorList>
    </citation>
    <scope>NUCLEOTIDE SEQUENCE [LARGE SCALE GENOMIC DNA]</scope>
    <source>
        <strain evidence="13 14">T1</strain>
    </source>
</reference>
<evidence type="ECO:0000256" key="1">
    <source>
        <dbReference type="ARBA" id="ARBA00008076"/>
    </source>
</evidence>
<comment type="catalytic activity">
    <reaction evidence="7">
        <text>L-methionyl-[protein] + [thioredoxin]-disulfide + H2O = L-methionyl-(R)-S-oxide-[protein] + [thioredoxin]-dithiol</text>
        <dbReference type="Rhea" id="RHEA:24164"/>
        <dbReference type="Rhea" id="RHEA-COMP:10698"/>
        <dbReference type="Rhea" id="RHEA-COMP:10700"/>
        <dbReference type="Rhea" id="RHEA-COMP:12313"/>
        <dbReference type="Rhea" id="RHEA-COMP:12314"/>
        <dbReference type="ChEBI" id="CHEBI:15377"/>
        <dbReference type="ChEBI" id="CHEBI:16044"/>
        <dbReference type="ChEBI" id="CHEBI:29950"/>
        <dbReference type="ChEBI" id="CHEBI:45764"/>
        <dbReference type="ChEBI" id="CHEBI:50058"/>
        <dbReference type="EC" id="1.8.4.12"/>
    </reaction>
</comment>
<comment type="similarity">
    <text evidence="9">Belongs to the MsrA Met sulfoxide reductase family.</text>
</comment>
<evidence type="ECO:0000313" key="14">
    <source>
        <dbReference type="Proteomes" id="UP000665561"/>
    </source>
</evidence>
<dbReference type="PROSITE" id="PS51790">
    <property type="entry name" value="MSRB"/>
    <property type="match status" value="1"/>
</dbReference>
<keyword evidence="3 9" id="KW-0560">Oxidoreductase</keyword>
<dbReference type="Gene3D" id="2.170.150.20">
    <property type="entry name" value="Peptide methionine sulfoxide reductase"/>
    <property type="match status" value="1"/>
</dbReference>
<dbReference type="InterPro" id="IPR011057">
    <property type="entry name" value="Mss4-like_sf"/>
</dbReference>
<dbReference type="PANTHER" id="PTHR10173:SF59">
    <property type="entry name" value="PEPTIDE METHIONINE SULFOXIDE REDUCTASE MSRA_MSRB"/>
    <property type="match status" value="1"/>
</dbReference>
<proteinExistence type="inferred from homology"/>
<dbReference type="GO" id="GO:0033743">
    <property type="term" value="F:peptide-methionine (R)-S-oxide reductase activity"/>
    <property type="evidence" value="ECO:0007669"/>
    <property type="project" value="UniProtKB-EC"/>
</dbReference>
<evidence type="ECO:0000259" key="12">
    <source>
        <dbReference type="PROSITE" id="PS51790"/>
    </source>
</evidence>
<organism evidence="13 14">
    <name type="scientific">Paenibacillus glycinis</name>
    <dbReference type="NCBI Taxonomy" id="2697035"/>
    <lineage>
        <taxon>Bacteria</taxon>
        <taxon>Bacillati</taxon>
        <taxon>Bacillota</taxon>
        <taxon>Bacilli</taxon>
        <taxon>Bacillales</taxon>
        <taxon>Paenibacillaceae</taxon>
        <taxon>Paenibacillus</taxon>
    </lineage>
</organism>
<keyword evidence="14" id="KW-1185">Reference proteome</keyword>
<dbReference type="InterPro" id="IPR002569">
    <property type="entry name" value="Met_Sox_Rdtase_MsrA_dom"/>
</dbReference>
<dbReference type="Proteomes" id="UP000665561">
    <property type="component" value="Unassembled WGS sequence"/>
</dbReference>
<evidence type="ECO:0000256" key="9">
    <source>
        <dbReference type="HAMAP-Rule" id="MF_01401"/>
    </source>
</evidence>
<dbReference type="NCBIfam" id="TIGR00401">
    <property type="entry name" value="msrA"/>
    <property type="match status" value="1"/>
</dbReference>
<accession>A0ABW9XZ55</accession>
<evidence type="ECO:0000313" key="13">
    <source>
        <dbReference type="EMBL" id="NBD27919.1"/>
    </source>
</evidence>
<dbReference type="Gene3D" id="3.30.1060.10">
    <property type="entry name" value="Peptide methionine sulphoxide reductase MsrA"/>
    <property type="match status" value="1"/>
</dbReference>
<dbReference type="RefSeq" id="WP_161746941.1">
    <property type="nucleotide sequence ID" value="NZ_JAAAMV010000033.1"/>
</dbReference>
<comment type="function">
    <text evidence="5 9">Has an important function as a repair enzyme for proteins that have been inactivated by oxidation. Catalyzes the reversible oxidation-reduction of methionine sulfoxide in proteins to methionine.</text>
</comment>
<dbReference type="Pfam" id="PF01625">
    <property type="entry name" value="PMSR"/>
    <property type="match status" value="1"/>
</dbReference>
<evidence type="ECO:0000256" key="7">
    <source>
        <dbReference type="ARBA" id="ARBA00048488"/>
    </source>
</evidence>
<dbReference type="NCBIfam" id="TIGR00357">
    <property type="entry name" value="peptide-methionine (R)-S-oxide reductase MsrB"/>
    <property type="match status" value="1"/>
</dbReference>
<dbReference type="HAMAP" id="MF_01401">
    <property type="entry name" value="MsrA"/>
    <property type="match status" value="1"/>
</dbReference>
<evidence type="ECO:0000256" key="3">
    <source>
        <dbReference type="ARBA" id="ARBA00023002"/>
    </source>
</evidence>
<feature type="chain" id="PRO_5045302522" description="Peptide methionine sulfoxide reductase MsrA" evidence="11">
    <location>
        <begin position="21"/>
        <end position="385"/>
    </location>
</feature>
<feature type="active site" evidence="9">
    <location>
        <position position="78"/>
    </location>
</feature>
<comment type="similarity">
    <text evidence="2">In the N-terminal section; belongs to the MsrA Met sulfoxide reductase family.</text>
</comment>
<feature type="compositionally biased region" description="Low complexity" evidence="10">
    <location>
        <begin position="38"/>
        <end position="53"/>
    </location>
</feature>
<protein>
    <recommendedName>
        <fullName evidence="9">Peptide methionine sulfoxide reductase MsrA</fullName>
        <shortName evidence="9">Protein-methionine-S-oxide reductase</shortName>
        <ecNumber evidence="9">1.8.4.11</ecNumber>
    </recommendedName>
    <alternativeName>
        <fullName evidence="9">Peptide-methionine (S)-S-oxide reductase</fullName>
        <shortName evidence="9">Peptide Met(O) reductase</shortName>
    </alternativeName>
</protein>
<dbReference type="EMBL" id="JAAAMV010000033">
    <property type="protein sequence ID" value="NBD27919.1"/>
    <property type="molecule type" value="Genomic_DNA"/>
</dbReference>
<dbReference type="InterPro" id="IPR036509">
    <property type="entry name" value="Met_Sox_Rdtase_MsrA_sf"/>
</dbReference>
<evidence type="ECO:0000256" key="6">
    <source>
        <dbReference type="ARBA" id="ARBA00047806"/>
    </source>
</evidence>
<gene>
    <name evidence="13" type="primary">msrB</name>
    <name evidence="9" type="synonym">msrA</name>
    <name evidence="13" type="ORF">GT019_28975</name>
</gene>
<evidence type="ECO:0000256" key="11">
    <source>
        <dbReference type="SAM" id="SignalP"/>
    </source>
</evidence>
<evidence type="ECO:0000256" key="10">
    <source>
        <dbReference type="SAM" id="MobiDB-lite"/>
    </source>
</evidence>
<dbReference type="EC" id="1.8.4.11" evidence="9"/>
<dbReference type="InterPro" id="IPR002579">
    <property type="entry name" value="Met_Sox_Rdtase_MsrB_dom"/>
</dbReference>
<evidence type="ECO:0000256" key="4">
    <source>
        <dbReference type="ARBA" id="ARBA00023268"/>
    </source>
</evidence>
<dbReference type="PANTHER" id="PTHR10173">
    <property type="entry name" value="METHIONINE SULFOXIDE REDUCTASE"/>
    <property type="match status" value="1"/>
</dbReference>
<name>A0ABW9XZ55_9BACL</name>
<comment type="catalytic activity">
    <reaction evidence="8 9">
        <text>[thioredoxin]-disulfide + L-methionine + H2O = L-methionine (S)-S-oxide + [thioredoxin]-dithiol</text>
        <dbReference type="Rhea" id="RHEA:19993"/>
        <dbReference type="Rhea" id="RHEA-COMP:10698"/>
        <dbReference type="Rhea" id="RHEA-COMP:10700"/>
        <dbReference type="ChEBI" id="CHEBI:15377"/>
        <dbReference type="ChEBI" id="CHEBI:29950"/>
        <dbReference type="ChEBI" id="CHEBI:50058"/>
        <dbReference type="ChEBI" id="CHEBI:57844"/>
        <dbReference type="ChEBI" id="CHEBI:58772"/>
        <dbReference type="EC" id="1.8.4.11"/>
    </reaction>
</comment>
<dbReference type="SUPFAM" id="SSF51316">
    <property type="entry name" value="Mss4-like"/>
    <property type="match status" value="1"/>
</dbReference>
<keyword evidence="11" id="KW-0732">Signal</keyword>
<evidence type="ECO:0000256" key="5">
    <source>
        <dbReference type="ARBA" id="ARBA00024679"/>
    </source>
</evidence>
<feature type="domain" description="MsrB" evidence="12">
    <location>
        <begin position="246"/>
        <end position="369"/>
    </location>
</feature>
<comment type="similarity">
    <text evidence="1">In the C-terminal section; belongs to the MsrB Met sulfoxide reductase family.</text>
</comment>
<feature type="region of interest" description="Disordered" evidence="10">
    <location>
        <begin position="30"/>
        <end position="62"/>
    </location>
</feature>
<feature type="signal peptide" evidence="11">
    <location>
        <begin position="1"/>
        <end position="20"/>
    </location>
</feature>
<comment type="catalytic activity">
    <reaction evidence="6 9">
        <text>L-methionyl-[protein] + [thioredoxin]-disulfide + H2O = L-methionyl-(S)-S-oxide-[protein] + [thioredoxin]-dithiol</text>
        <dbReference type="Rhea" id="RHEA:14217"/>
        <dbReference type="Rhea" id="RHEA-COMP:10698"/>
        <dbReference type="Rhea" id="RHEA-COMP:10700"/>
        <dbReference type="Rhea" id="RHEA-COMP:12313"/>
        <dbReference type="Rhea" id="RHEA-COMP:12315"/>
        <dbReference type="ChEBI" id="CHEBI:15377"/>
        <dbReference type="ChEBI" id="CHEBI:16044"/>
        <dbReference type="ChEBI" id="CHEBI:29950"/>
        <dbReference type="ChEBI" id="CHEBI:44120"/>
        <dbReference type="ChEBI" id="CHEBI:50058"/>
        <dbReference type="EC" id="1.8.4.11"/>
    </reaction>
</comment>
<evidence type="ECO:0000256" key="2">
    <source>
        <dbReference type="ARBA" id="ARBA00011017"/>
    </source>
</evidence>